<dbReference type="Gene3D" id="3.20.20.140">
    <property type="entry name" value="Metal-dependent hydrolases"/>
    <property type="match status" value="1"/>
</dbReference>
<dbReference type="InterPro" id="IPR032465">
    <property type="entry name" value="ACMSD"/>
</dbReference>
<dbReference type="PANTHER" id="PTHR21240:SF28">
    <property type="entry name" value="ISO-OROTATE DECARBOXYLASE (EUROFUNG)"/>
    <property type="match status" value="1"/>
</dbReference>
<name>A0ABD6CA44_9EURY</name>
<evidence type="ECO:0000256" key="1">
    <source>
        <dbReference type="ARBA" id="ARBA00023239"/>
    </source>
</evidence>
<dbReference type="Pfam" id="PF04909">
    <property type="entry name" value="Amidohydro_2"/>
    <property type="match status" value="1"/>
</dbReference>
<feature type="domain" description="Amidohydrolase-related" evidence="2">
    <location>
        <begin position="11"/>
        <end position="278"/>
    </location>
</feature>
<proteinExistence type="predicted"/>
<accession>A0ABD6CA44</accession>
<dbReference type="AlphaFoldDB" id="A0ABD6CA44"/>
<dbReference type="CDD" id="cd01292">
    <property type="entry name" value="metallo-dependent_hydrolases"/>
    <property type="match status" value="1"/>
</dbReference>
<evidence type="ECO:0000313" key="3">
    <source>
        <dbReference type="EMBL" id="MFD1586137.1"/>
    </source>
</evidence>
<evidence type="ECO:0000259" key="2">
    <source>
        <dbReference type="Pfam" id="PF04909"/>
    </source>
</evidence>
<dbReference type="EMBL" id="JBHUDJ010000002">
    <property type="protein sequence ID" value="MFD1586137.1"/>
    <property type="molecule type" value="Genomic_DNA"/>
</dbReference>
<evidence type="ECO:0000313" key="4">
    <source>
        <dbReference type="Proteomes" id="UP001597119"/>
    </source>
</evidence>
<protein>
    <submittedName>
        <fullName evidence="3">Amidohydrolase family protein</fullName>
    </submittedName>
</protein>
<dbReference type="PANTHER" id="PTHR21240">
    <property type="entry name" value="2-AMINO-3-CARBOXYLMUCONATE-6-SEMIALDEHYDE DECARBOXYLASE"/>
    <property type="match status" value="1"/>
</dbReference>
<gene>
    <name evidence="3" type="ORF">ACFR9U_04020</name>
</gene>
<dbReference type="InterPro" id="IPR032466">
    <property type="entry name" value="Metal_Hydrolase"/>
</dbReference>
<organism evidence="3 4">
    <name type="scientific">Halorientalis brevis</name>
    <dbReference type="NCBI Taxonomy" id="1126241"/>
    <lineage>
        <taxon>Archaea</taxon>
        <taxon>Methanobacteriati</taxon>
        <taxon>Methanobacteriota</taxon>
        <taxon>Stenosarchaea group</taxon>
        <taxon>Halobacteria</taxon>
        <taxon>Halobacteriales</taxon>
        <taxon>Haloarculaceae</taxon>
        <taxon>Halorientalis</taxon>
    </lineage>
</organism>
<dbReference type="RefSeq" id="WP_247376490.1">
    <property type="nucleotide sequence ID" value="NZ_JALLGV010000002.1"/>
</dbReference>
<dbReference type="Proteomes" id="UP001597119">
    <property type="component" value="Unassembled WGS sequence"/>
</dbReference>
<dbReference type="SUPFAM" id="SSF51556">
    <property type="entry name" value="Metallo-dependent hydrolases"/>
    <property type="match status" value="1"/>
</dbReference>
<keyword evidence="1" id="KW-0456">Lyase</keyword>
<comment type="caution">
    <text evidence="3">The sequence shown here is derived from an EMBL/GenBank/DDBJ whole genome shotgun (WGS) entry which is preliminary data.</text>
</comment>
<sequence>MSEGQFAPATDAHVHLMPERLLAAIREALSAEAEWSFDHPTSQAAIETRLRDAGVDRYFALPYAHEAGVAAELNEWVVDRAADSDMAVPFATVHGEDPVEQVVRDAFEAGARGLKFQCPVQGCGPADPRLDPAFELAAEYDRPILFHAGTAPMFEDSPHVGADQFAQFVASYPEVRACAAHMGTYEVDRFLEFAREHDQVFLDTTMAMSPRSPEAIGFDPSTIADETLVELSESIMYGSDFPNIPYAYEQERAGLLARDLPQSALRDLFWRSATQFLGD</sequence>
<dbReference type="GO" id="GO:0016829">
    <property type="term" value="F:lyase activity"/>
    <property type="evidence" value="ECO:0007669"/>
    <property type="project" value="UniProtKB-KW"/>
</dbReference>
<reference evidence="3 4" key="1">
    <citation type="journal article" date="2019" name="Int. J. Syst. Evol. Microbiol.">
        <title>The Global Catalogue of Microorganisms (GCM) 10K type strain sequencing project: providing services to taxonomists for standard genome sequencing and annotation.</title>
        <authorList>
            <consortium name="The Broad Institute Genomics Platform"/>
            <consortium name="The Broad Institute Genome Sequencing Center for Infectious Disease"/>
            <person name="Wu L."/>
            <person name="Ma J."/>
        </authorList>
    </citation>
    <scope>NUCLEOTIDE SEQUENCE [LARGE SCALE GENOMIC DNA]</scope>
    <source>
        <strain evidence="3 4">CGMCC 1.12125</strain>
    </source>
</reference>
<keyword evidence="4" id="KW-1185">Reference proteome</keyword>
<dbReference type="InterPro" id="IPR006680">
    <property type="entry name" value="Amidohydro-rel"/>
</dbReference>